<proteinExistence type="predicted"/>
<comment type="caution">
    <text evidence="1">The sequence shown here is derived from an EMBL/GenBank/DDBJ whole genome shotgun (WGS) entry which is preliminary data.</text>
</comment>
<evidence type="ECO:0000313" key="1">
    <source>
        <dbReference type="EMBL" id="KAJ8868095.1"/>
    </source>
</evidence>
<keyword evidence="2" id="KW-1185">Reference proteome</keyword>
<evidence type="ECO:0000313" key="2">
    <source>
        <dbReference type="Proteomes" id="UP001159363"/>
    </source>
</evidence>
<name>A0ABQ9G6L4_9NEOP</name>
<sequence length="127" mass="14786">MNWSSTRVETIFLSIKETAAEITDKIFLRLSEQIGVPLKIKDIDRSHRVGRKHNGAQRPIIAKFFCFIKRCEVFRKKKNLKNIGVTIREDITAAHLQVLQEYICRFRVKKMWTVDGAITNVRSVLLT</sequence>
<dbReference type="Proteomes" id="UP001159363">
    <property type="component" value="Chromosome 14"/>
</dbReference>
<evidence type="ECO:0008006" key="3">
    <source>
        <dbReference type="Google" id="ProtNLM"/>
    </source>
</evidence>
<reference evidence="1 2" key="1">
    <citation type="submission" date="2023-02" db="EMBL/GenBank/DDBJ databases">
        <title>LHISI_Scaffold_Assembly.</title>
        <authorList>
            <person name="Stuart O.P."/>
            <person name="Cleave R."/>
            <person name="Magrath M.J.L."/>
            <person name="Mikheyev A.S."/>
        </authorList>
    </citation>
    <scope>NUCLEOTIDE SEQUENCE [LARGE SCALE GENOMIC DNA]</scope>
    <source>
        <strain evidence="1">Daus_M_001</strain>
        <tissue evidence="1">Leg muscle</tissue>
    </source>
</reference>
<organism evidence="1 2">
    <name type="scientific">Dryococelus australis</name>
    <dbReference type="NCBI Taxonomy" id="614101"/>
    <lineage>
        <taxon>Eukaryota</taxon>
        <taxon>Metazoa</taxon>
        <taxon>Ecdysozoa</taxon>
        <taxon>Arthropoda</taxon>
        <taxon>Hexapoda</taxon>
        <taxon>Insecta</taxon>
        <taxon>Pterygota</taxon>
        <taxon>Neoptera</taxon>
        <taxon>Polyneoptera</taxon>
        <taxon>Phasmatodea</taxon>
        <taxon>Verophasmatodea</taxon>
        <taxon>Anareolatae</taxon>
        <taxon>Phasmatidae</taxon>
        <taxon>Eurycanthinae</taxon>
        <taxon>Dryococelus</taxon>
    </lineage>
</organism>
<protein>
    <recommendedName>
        <fullName evidence="3">Transposase</fullName>
    </recommendedName>
</protein>
<dbReference type="EMBL" id="JARBHB010000015">
    <property type="protein sequence ID" value="KAJ8868095.1"/>
    <property type="molecule type" value="Genomic_DNA"/>
</dbReference>
<gene>
    <name evidence="1" type="ORF">PR048_031904</name>
</gene>
<accession>A0ABQ9G6L4</accession>